<reference evidence="2 3" key="1">
    <citation type="submission" date="2021-07" db="EMBL/GenBank/DDBJ databases">
        <title>Karlodiniumbacter phycospheric gen. nov., sp. nov., a phycosphere bacterium isolated from karlodinium veneficum.</title>
        <authorList>
            <person name="Peng Y."/>
            <person name="Jiang L."/>
            <person name="Lee J."/>
        </authorList>
    </citation>
    <scope>NUCLEOTIDE SEQUENCE</scope>
    <source>
        <strain evidence="2 3">N5</strain>
    </source>
</reference>
<dbReference type="EMBL" id="JAIMBW010000001">
    <property type="protein sequence ID" value="MBY4891527.1"/>
    <property type="molecule type" value="Genomic_DNA"/>
</dbReference>
<evidence type="ECO:0000313" key="2">
    <source>
        <dbReference type="EMBL" id="QXL88315.1"/>
    </source>
</evidence>
<protein>
    <submittedName>
        <fullName evidence="2">Uncharacterized protein</fullName>
    </submittedName>
</protein>
<proteinExistence type="predicted"/>
<organism evidence="2">
    <name type="scientific">Gymnodinialimonas phycosphaerae</name>
    <dbReference type="NCBI Taxonomy" id="2841589"/>
    <lineage>
        <taxon>Bacteria</taxon>
        <taxon>Pseudomonadati</taxon>
        <taxon>Pseudomonadota</taxon>
        <taxon>Alphaproteobacteria</taxon>
        <taxon>Rhodobacterales</taxon>
        <taxon>Paracoccaceae</taxon>
        <taxon>Gymnodinialimonas</taxon>
    </lineage>
</organism>
<dbReference type="EMBL" id="CP078073">
    <property type="protein sequence ID" value="QXL88315.1"/>
    <property type="molecule type" value="Genomic_DNA"/>
</dbReference>
<accession>A0A975TVZ8</accession>
<gene>
    <name evidence="1" type="ORF">KUL25_01965</name>
    <name evidence="2" type="ORF">KUL25_01970</name>
</gene>
<evidence type="ECO:0000313" key="1">
    <source>
        <dbReference type="EMBL" id="MBY4891527.1"/>
    </source>
</evidence>
<keyword evidence="3" id="KW-1185">Reference proteome</keyword>
<dbReference type="RefSeq" id="WP_257891388.1">
    <property type="nucleotide sequence ID" value="NZ_JAIMBW010000001.1"/>
</dbReference>
<dbReference type="AlphaFoldDB" id="A0A975TVZ8"/>
<evidence type="ECO:0000313" key="3">
    <source>
        <dbReference type="Proteomes" id="UP000693972"/>
    </source>
</evidence>
<name>A0A975TVZ8_9RHOB</name>
<dbReference type="Proteomes" id="UP000693972">
    <property type="component" value="Unassembled WGS sequence"/>
</dbReference>
<sequence length="280" mass="29311">MASSAALAWPSEFVFDSLWSTIRTGPIGLGADANFVPFGRVAQEFVWVRGGHGFTLKPSDSLYAQTSFFDTSPELTFVVFATGPNDDVFDTLTTAVSPYPDPSAVLERSTPTTFDLDDGLYALNLVVFANCVNPSGNCYGVDQFSVFVTLDGAVNITPSAVQALVQYLAHQSAHHVVSTATSATQGASPVSQATRNAAVSLTRVQGTTDVLVSTRSMPGLTGNLYTWAEITGFYGEHRGNAPDVRGSGVQIGADVALGPHVIAGISLGHTEVTGTSGTLL</sequence>